<keyword evidence="1" id="KW-0813">Transport</keyword>
<dbReference type="PANTHER" id="PTHR33558:SF1">
    <property type="entry name" value="GLUTAREDOXIN-LIKE PROTEIN C5ORF63 HOMOLOG"/>
    <property type="match status" value="1"/>
</dbReference>
<evidence type="ECO:0000313" key="2">
    <source>
        <dbReference type="EnsemblMetazoa" id="CLYHEMP020563.1"/>
    </source>
</evidence>
<comment type="similarity">
    <text evidence="1">Belongs to the glutaredoxin family.</text>
</comment>
<dbReference type="AlphaFoldDB" id="A0A7M5XBQ5"/>
<dbReference type="GeneID" id="136821424"/>
<dbReference type="PANTHER" id="PTHR33558">
    <property type="entry name" value="GLUTAREDOXIN-LIKE PROTEIN C5ORF63 HOMOLOG"/>
    <property type="match status" value="1"/>
</dbReference>
<keyword evidence="1" id="KW-0249">Electron transport</keyword>
<name>A0A7M5XBQ5_9CNID</name>
<sequence>MRYLNKLIQQSRVILLRNTQQQLVYQSKRNTSYEQNIPELTLYSKAESCSLCDDAKEVLIKHCHLFVFNEVDITAEGNEHWYHLYKHDIPVVHINGKEIMRHRVFDNVLLDALELASGRKPS</sequence>
<dbReference type="Proteomes" id="UP000594262">
    <property type="component" value="Unplaced"/>
</dbReference>
<dbReference type="InterPro" id="IPR052565">
    <property type="entry name" value="Glutaredoxin-like_YDR286C"/>
</dbReference>
<proteinExistence type="inferred from homology"/>
<evidence type="ECO:0000313" key="3">
    <source>
        <dbReference type="Proteomes" id="UP000594262"/>
    </source>
</evidence>
<keyword evidence="3" id="KW-1185">Reference proteome</keyword>
<dbReference type="InterPro" id="IPR008554">
    <property type="entry name" value="Glutaredoxin-like"/>
</dbReference>
<dbReference type="SUPFAM" id="SSF52833">
    <property type="entry name" value="Thioredoxin-like"/>
    <property type="match status" value="1"/>
</dbReference>
<reference evidence="2" key="1">
    <citation type="submission" date="2021-01" db="UniProtKB">
        <authorList>
            <consortium name="EnsemblMetazoa"/>
        </authorList>
    </citation>
    <scope>IDENTIFICATION</scope>
</reference>
<dbReference type="OrthoDB" id="429967at2759"/>
<accession>A0A7M5XBQ5</accession>
<dbReference type="Gene3D" id="3.40.30.10">
    <property type="entry name" value="Glutaredoxin"/>
    <property type="match status" value="1"/>
</dbReference>
<protein>
    <recommendedName>
        <fullName evidence="1">Glutaredoxin-like protein</fullName>
    </recommendedName>
</protein>
<dbReference type="EnsemblMetazoa" id="CLYHEMT020563.1">
    <property type="protein sequence ID" value="CLYHEMP020563.1"/>
    <property type="gene ID" value="CLYHEMG020563"/>
</dbReference>
<evidence type="ECO:0000256" key="1">
    <source>
        <dbReference type="RuleBase" id="RU363082"/>
    </source>
</evidence>
<dbReference type="RefSeq" id="XP_066933762.1">
    <property type="nucleotide sequence ID" value="XM_067077661.1"/>
</dbReference>
<organism evidence="2 3">
    <name type="scientific">Clytia hemisphaerica</name>
    <dbReference type="NCBI Taxonomy" id="252671"/>
    <lineage>
        <taxon>Eukaryota</taxon>
        <taxon>Metazoa</taxon>
        <taxon>Cnidaria</taxon>
        <taxon>Hydrozoa</taxon>
        <taxon>Hydroidolina</taxon>
        <taxon>Leptothecata</taxon>
        <taxon>Obeliida</taxon>
        <taxon>Clytiidae</taxon>
        <taxon>Clytia</taxon>
    </lineage>
</organism>
<dbReference type="Pfam" id="PF05768">
    <property type="entry name" value="Glrx-like"/>
    <property type="match status" value="1"/>
</dbReference>
<dbReference type="InterPro" id="IPR036249">
    <property type="entry name" value="Thioredoxin-like_sf"/>
</dbReference>